<dbReference type="GO" id="GO:0006298">
    <property type="term" value="P:mismatch repair"/>
    <property type="evidence" value="ECO:0007669"/>
    <property type="project" value="TreeGrafter"/>
</dbReference>
<comment type="similarity">
    <text evidence="3 14">Belongs to the Nth/MutY family.</text>
</comment>
<dbReference type="SMART" id="SM00478">
    <property type="entry name" value="ENDO3c"/>
    <property type="match status" value="1"/>
</dbReference>
<dbReference type="InterPro" id="IPR015797">
    <property type="entry name" value="NUDIX_hydrolase-like_dom_sf"/>
</dbReference>
<comment type="catalytic activity">
    <reaction evidence="1 14">
        <text>Hydrolyzes free adenine bases from 7,8-dihydro-8-oxoguanine:adenine mismatched double-stranded DNA, leaving an apurinic site.</text>
        <dbReference type="EC" id="3.2.2.31"/>
    </reaction>
</comment>
<comment type="cofactor">
    <cofactor evidence="14">
        <name>[4Fe-4S] cluster</name>
        <dbReference type="ChEBI" id="CHEBI:49883"/>
    </cofactor>
    <text evidence="14">Binds 1 [4Fe-4S] cluster.</text>
</comment>
<dbReference type="GO" id="GO:0000701">
    <property type="term" value="F:purine-specific mismatch base pair DNA N-glycosylase activity"/>
    <property type="evidence" value="ECO:0007669"/>
    <property type="project" value="UniProtKB-EC"/>
</dbReference>
<evidence type="ECO:0000256" key="3">
    <source>
        <dbReference type="ARBA" id="ARBA00008343"/>
    </source>
</evidence>
<evidence type="ECO:0000256" key="10">
    <source>
        <dbReference type="ARBA" id="ARBA00023004"/>
    </source>
</evidence>
<evidence type="ECO:0000256" key="2">
    <source>
        <dbReference type="ARBA" id="ARBA00002933"/>
    </source>
</evidence>
<keyword evidence="6" id="KW-0004">4Fe-4S</keyword>
<keyword evidence="8 14" id="KW-0227">DNA damage</keyword>
<dbReference type="RefSeq" id="WP_205872427.1">
    <property type="nucleotide sequence ID" value="NZ_CP070872.1"/>
</dbReference>
<dbReference type="Gene3D" id="1.10.340.30">
    <property type="entry name" value="Hypothetical protein, domain 2"/>
    <property type="match status" value="1"/>
</dbReference>
<evidence type="ECO:0000256" key="8">
    <source>
        <dbReference type="ARBA" id="ARBA00022763"/>
    </source>
</evidence>
<evidence type="ECO:0000313" key="17">
    <source>
        <dbReference type="Proteomes" id="UP000663608"/>
    </source>
</evidence>
<dbReference type="GO" id="GO:0035485">
    <property type="term" value="F:adenine/guanine mispair binding"/>
    <property type="evidence" value="ECO:0007669"/>
    <property type="project" value="TreeGrafter"/>
</dbReference>
<evidence type="ECO:0000256" key="5">
    <source>
        <dbReference type="ARBA" id="ARBA00022023"/>
    </source>
</evidence>
<dbReference type="CDD" id="cd00056">
    <property type="entry name" value="ENDO3c"/>
    <property type="match status" value="1"/>
</dbReference>
<dbReference type="InterPro" id="IPR005760">
    <property type="entry name" value="A/G_AdeGlyc_MutY"/>
</dbReference>
<dbReference type="KEGG" id="lti:JW886_04555"/>
<dbReference type="SUPFAM" id="SSF48150">
    <property type="entry name" value="DNA-glycosylase"/>
    <property type="match status" value="1"/>
</dbReference>
<evidence type="ECO:0000313" key="16">
    <source>
        <dbReference type="EMBL" id="QSE77520.1"/>
    </source>
</evidence>
<gene>
    <name evidence="16" type="primary">mutY</name>
    <name evidence="16" type="ORF">JW886_04555</name>
</gene>
<dbReference type="GO" id="GO:0006284">
    <property type="term" value="P:base-excision repair"/>
    <property type="evidence" value="ECO:0007669"/>
    <property type="project" value="UniProtKB-UniRule"/>
</dbReference>
<keyword evidence="11" id="KW-0411">Iron-sulfur</keyword>
<dbReference type="InterPro" id="IPR044298">
    <property type="entry name" value="MIG/MutY"/>
</dbReference>
<dbReference type="SUPFAM" id="SSF55811">
    <property type="entry name" value="Nudix"/>
    <property type="match status" value="1"/>
</dbReference>
<dbReference type="FunFam" id="1.10.340.30:FF:000002">
    <property type="entry name" value="Adenine DNA glycosylase"/>
    <property type="match status" value="1"/>
</dbReference>
<dbReference type="InterPro" id="IPR011257">
    <property type="entry name" value="DNA_glycosylase"/>
</dbReference>
<evidence type="ECO:0000256" key="7">
    <source>
        <dbReference type="ARBA" id="ARBA00022723"/>
    </source>
</evidence>
<evidence type="ECO:0000256" key="4">
    <source>
        <dbReference type="ARBA" id="ARBA00012045"/>
    </source>
</evidence>
<dbReference type="InterPro" id="IPR003265">
    <property type="entry name" value="HhH-GPD_domain"/>
</dbReference>
<dbReference type="Pfam" id="PF00730">
    <property type="entry name" value="HhH-GPD"/>
    <property type="match status" value="1"/>
</dbReference>
<evidence type="ECO:0000256" key="14">
    <source>
        <dbReference type="RuleBase" id="RU365096"/>
    </source>
</evidence>
<dbReference type="InterPro" id="IPR023170">
    <property type="entry name" value="HhH_base_excis_C"/>
</dbReference>
<sequence>MKLSKKQVTAFQNSLLDWYDQHKKPLPWRKTTEPYQIWISEIMSQQTQVETVIPYFERFMAKYPTLRDLATADDAELLKLWEGLGYYSRARNLKLAAQEIVTNFDGIFPEHLSDIQSLKGIGPYTAAAIASIAYGQPEPAIDGNLMRVTSRVFEMTDDISQAKSRKAFDEVLRKLISSERPGDFNQALMDLGSTVCKPKIALCAACPLAEFCQSRAKGTQLNFPIKTKKIKQKDLYFTAFALQNAAGEYYLEKRPESGLLANMWTFPLTKLSGEDFEKIVTDGAVSNNGLLPELPESISKLTYVGNFTHIFSHQKWHIVLVKAQPEEHFQLTENHLSEEKMWLTDLSAIPLAGPQVKMFEMLTKEK</sequence>
<evidence type="ECO:0000256" key="11">
    <source>
        <dbReference type="ARBA" id="ARBA00023014"/>
    </source>
</evidence>
<organism evidence="16 17">
    <name type="scientific">Lactococcus taiwanensis</name>
    <dbReference type="NCBI Taxonomy" id="1151742"/>
    <lineage>
        <taxon>Bacteria</taxon>
        <taxon>Bacillati</taxon>
        <taxon>Bacillota</taxon>
        <taxon>Bacilli</taxon>
        <taxon>Lactobacillales</taxon>
        <taxon>Streptococcaceae</taxon>
        <taxon>Lactococcus</taxon>
    </lineage>
</organism>
<dbReference type="PANTHER" id="PTHR42944:SF1">
    <property type="entry name" value="ADENINE DNA GLYCOSYLASE"/>
    <property type="match status" value="1"/>
</dbReference>
<evidence type="ECO:0000259" key="15">
    <source>
        <dbReference type="SMART" id="SM00478"/>
    </source>
</evidence>
<dbReference type="CDD" id="cd03431">
    <property type="entry name" value="NUDIX_DNA_Glycosylase_C-MutY"/>
    <property type="match status" value="1"/>
</dbReference>
<proteinExistence type="inferred from homology"/>
<dbReference type="GO" id="GO:0051539">
    <property type="term" value="F:4 iron, 4 sulfur cluster binding"/>
    <property type="evidence" value="ECO:0007669"/>
    <property type="project" value="UniProtKB-UniRule"/>
</dbReference>
<dbReference type="GO" id="GO:0032357">
    <property type="term" value="F:oxidized purine DNA binding"/>
    <property type="evidence" value="ECO:0007669"/>
    <property type="project" value="TreeGrafter"/>
</dbReference>
<dbReference type="GO" id="GO:0046872">
    <property type="term" value="F:metal ion binding"/>
    <property type="evidence" value="ECO:0007669"/>
    <property type="project" value="UniProtKB-UniRule"/>
</dbReference>
<dbReference type="InterPro" id="IPR000445">
    <property type="entry name" value="HhH_motif"/>
</dbReference>
<name>A0AA45QS58_9LACT</name>
<dbReference type="PANTHER" id="PTHR42944">
    <property type="entry name" value="ADENINE DNA GLYCOSYLASE"/>
    <property type="match status" value="1"/>
</dbReference>
<protein>
    <recommendedName>
        <fullName evidence="5 14">Adenine DNA glycosylase</fullName>
        <ecNumber evidence="4 14">3.2.2.31</ecNumber>
    </recommendedName>
</protein>
<keyword evidence="9" id="KW-0378">Hydrolase</keyword>
<accession>A0AA45QS58</accession>
<dbReference type="AlphaFoldDB" id="A0AA45QS58"/>
<keyword evidence="13 14" id="KW-0326">Glycosidase</keyword>
<comment type="function">
    <text evidence="2">Adenine glycosylase active on G-A mispairs. MutY also corrects error-prone DNA synthesis past GO lesions which are due to the oxidatively damaged form of guanine: 7,8-dihydro-8-oxoguanine (8-oxo-dGTP).</text>
</comment>
<evidence type="ECO:0000256" key="6">
    <source>
        <dbReference type="ARBA" id="ARBA00022485"/>
    </source>
</evidence>
<evidence type="ECO:0000256" key="12">
    <source>
        <dbReference type="ARBA" id="ARBA00023204"/>
    </source>
</evidence>
<dbReference type="EMBL" id="CP070872">
    <property type="protein sequence ID" value="QSE77520.1"/>
    <property type="molecule type" value="Genomic_DNA"/>
</dbReference>
<dbReference type="Pfam" id="PF00633">
    <property type="entry name" value="HHH"/>
    <property type="match status" value="1"/>
</dbReference>
<dbReference type="Gene3D" id="1.10.1670.10">
    <property type="entry name" value="Helix-hairpin-Helix base-excision DNA repair enzymes (C-terminal)"/>
    <property type="match status" value="1"/>
</dbReference>
<keyword evidence="7" id="KW-0479">Metal-binding</keyword>
<keyword evidence="17" id="KW-1185">Reference proteome</keyword>
<dbReference type="Gene3D" id="3.90.79.10">
    <property type="entry name" value="Nucleoside Triphosphate Pyrophosphohydrolase"/>
    <property type="match status" value="1"/>
</dbReference>
<evidence type="ECO:0000256" key="13">
    <source>
        <dbReference type="ARBA" id="ARBA00023295"/>
    </source>
</evidence>
<reference evidence="16 17" key="1">
    <citation type="submission" date="2021-02" db="EMBL/GenBank/DDBJ databases">
        <title>Complete genome sequence of Lactococcus lactis strain K_LL004.</title>
        <authorList>
            <person name="Kim H.B."/>
        </authorList>
    </citation>
    <scope>NUCLEOTIDE SEQUENCE [LARGE SCALE GENOMIC DNA]</scope>
    <source>
        <strain evidence="16 17">K_LL004</strain>
    </source>
</reference>
<evidence type="ECO:0000256" key="9">
    <source>
        <dbReference type="ARBA" id="ARBA00022801"/>
    </source>
</evidence>
<dbReference type="Pfam" id="PF14815">
    <property type="entry name" value="NUDIX_4"/>
    <property type="match status" value="1"/>
</dbReference>
<dbReference type="EC" id="3.2.2.31" evidence="4 14"/>
<evidence type="ECO:0000256" key="1">
    <source>
        <dbReference type="ARBA" id="ARBA00000843"/>
    </source>
</evidence>
<dbReference type="NCBIfam" id="TIGR01084">
    <property type="entry name" value="mutY"/>
    <property type="match status" value="1"/>
</dbReference>
<dbReference type="GO" id="GO:0034039">
    <property type="term" value="F:8-oxo-7,8-dihydroguanine DNA N-glycosylase activity"/>
    <property type="evidence" value="ECO:0007669"/>
    <property type="project" value="TreeGrafter"/>
</dbReference>
<keyword evidence="10 14" id="KW-0408">Iron</keyword>
<dbReference type="InterPro" id="IPR029119">
    <property type="entry name" value="MutY_C"/>
</dbReference>
<dbReference type="Proteomes" id="UP000663608">
    <property type="component" value="Chromosome"/>
</dbReference>
<keyword evidence="12" id="KW-0234">DNA repair</keyword>
<feature type="domain" description="HhH-GPD" evidence="15">
    <location>
        <begin position="43"/>
        <end position="194"/>
    </location>
</feature>